<protein>
    <submittedName>
        <fullName evidence="2">Uncharacterized protein</fullName>
    </submittedName>
</protein>
<feature type="transmembrane region" description="Helical" evidence="1">
    <location>
        <begin position="92"/>
        <end position="111"/>
    </location>
</feature>
<organism evidence="2">
    <name type="scientific">viral metagenome</name>
    <dbReference type="NCBI Taxonomy" id="1070528"/>
    <lineage>
        <taxon>unclassified sequences</taxon>
        <taxon>metagenomes</taxon>
        <taxon>organismal metagenomes</taxon>
    </lineage>
</organism>
<dbReference type="EMBL" id="MN739513">
    <property type="protein sequence ID" value="QHT09596.1"/>
    <property type="molecule type" value="Genomic_DNA"/>
</dbReference>
<keyword evidence="1" id="KW-0812">Transmembrane</keyword>
<name>A0A6C0CXN5_9ZZZZ</name>
<reference evidence="2" key="1">
    <citation type="journal article" date="2020" name="Nature">
        <title>Giant virus diversity and host interactions through global metagenomics.</title>
        <authorList>
            <person name="Schulz F."/>
            <person name="Roux S."/>
            <person name="Paez-Espino D."/>
            <person name="Jungbluth S."/>
            <person name="Walsh D.A."/>
            <person name="Denef V.J."/>
            <person name="McMahon K.D."/>
            <person name="Konstantinidis K.T."/>
            <person name="Eloe-Fadrosh E.A."/>
            <person name="Kyrpides N.C."/>
            <person name="Woyke T."/>
        </authorList>
    </citation>
    <scope>NUCLEOTIDE SEQUENCE</scope>
    <source>
        <strain evidence="2">GVMAG-M-3300023174-102</strain>
    </source>
</reference>
<evidence type="ECO:0000313" key="2">
    <source>
        <dbReference type="EMBL" id="QHT09596.1"/>
    </source>
</evidence>
<feature type="transmembrane region" description="Helical" evidence="1">
    <location>
        <begin position="63"/>
        <end position="86"/>
    </location>
</feature>
<sequence length="122" mass="14008">MSNTLQFQYNNQKNLDFNSGGDLITQLPADTTQPSQHEIQIVNTLFKTHNTEINNVVTEFKDAILVGLLFLLLSSSFVDNLIIRFIPSTSTSVYMLLGIKTLLIILIFWLLKHYYLSRKQTK</sequence>
<accession>A0A6C0CXN5</accession>
<keyword evidence="1" id="KW-0472">Membrane</keyword>
<keyword evidence="1" id="KW-1133">Transmembrane helix</keyword>
<proteinExistence type="predicted"/>
<dbReference type="AlphaFoldDB" id="A0A6C0CXN5"/>
<evidence type="ECO:0000256" key="1">
    <source>
        <dbReference type="SAM" id="Phobius"/>
    </source>
</evidence>